<accession>A0A495DM40</accession>
<protein>
    <recommendedName>
        <fullName evidence="14">Bifunctional enzyme IspD/IspF</fullName>
    </recommendedName>
    <domain>
        <recommendedName>
            <fullName evidence="14">2-C-methyl-D-erythritol 4-phosphate cytidylyltransferase</fullName>
            <ecNumber evidence="14">2.7.7.60</ecNumber>
        </recommendedName>
        <alternativeName>
            <fullName evidence="14">4-diphosphocytidyl-2C-methyl-D-erythritol synthase</fullName>
        </alternativeName>
        <alternativeName>
            <fullName evidence="14">MEP cytidylyltransferase</fullName>
            <shortName evidence="14">MCT</shortName>
        </alternativeName>
    </domain>
    <domain>
        <recommendedName>
            <fullName evidence="14">2-C-methyl-D-erythritol 2,4-cyclodiphosphate synthase</fullName>
            <shortName evidence="14">MECDP-synthase</shortName>
            <shortName evidence="14">MECPP-synthase</shortName>
            <shortName evidence="14">MECPS</shortName>
            <ecNumber evidence="14">4.6.1.12</ecNumber>
        </recommendedName>
    </domain>
</protein>
<dbReference type="UniPathway" id="UPA00056">
    <property type="reaction ID" value="UER00093"/>
</dbReference>
<evidence type="ECO:0000256" key="8">
    <source>
        <dbReference type="ARBA" id="ARBA00022679"/>
    </source>
</evidence>
<evidence type="ECO:0000256" key="4">
    <source>
        <dbReference type="ARBA" id="ARBA00004709"/>
    </source>
</evidence>
<comment type="similarity">
    <text evidence="7">Belongs to the IspD/TarI cytidylyltransferase family. IspD subfamily.</text>
</comment>
<feature type="site" description="Positions MEP for the nucleophilic attack" evidence="14">
    <location>
        <position position="155"/>
    </location>
</feature>
<feature type="binding site" evidence="14">
    <location>
        <begin position="236"/>
        <end position="238"/>
    </location>
    <ligand>
        <name>4-CDP-2-C-methyl-D-erythritol 2-phosphate</name>
        <dbReference type="ChEBI" id="CHEBI:57919"/>
    </ligand>
</feature>
<evidence type="ECO:0000313" key="17">
    <source>
        <dbReference type="Proteomes" id="UP000273675"/>
    </source>
</evidence>
<dbReference type="InterPro" id="IPR003526">
    <property type="entry name" value="MECDP_synthase"/>
</dbReference>
<dbReference type="FunFam" id="3.90.550.10:FF:000003">
    <property type="entry name" value="2-C-methyl-D-erythritol 4-phosphate cytidylyltransferase"/>
    <property type="match status" value="1"/>
</dbReference>
<sequence length="386" mass="40182">MKIAAVIVAAGRGERAGGGVPKQYRELAGKSVLSRTLHRLRHGRVFVGIIVVINPADQDHITAVEAELGTKLDTIPGGATRTASVRAGLEAARATGADAVLIHDAARPFVSHKLIDRLVDALATHDAVIPALPVADALFRSAGDDGTTMGDPVSRDGLFAAQTPQAFHLAPLLAAYAQLGDTALPDDAAVIRAAGGEVALVPGEAENFKLTTADDFDRAERQIMSETITVTGQGYDVHRLEPAEVMWLCGIEIRAGLGLIGHSDADAGLHALTDAILGAAGAGDIGQHFPPSDPQWKGAASDAFLLHAVKLLKDAGGELVHADLTIIAERPKIGPHREAMRARVAQLLGLPEARVNIKATTTEKLGFTGRGEGLAAQAIVTARLTA</sequence>
<proteinExistence type="inferred from homology"/>
<name>A0A495DM40_9PROT</name>
<dbReference type="HAMAP" id="MF_00108">
    <property type="entry name" value="IspD"/>
    <property type="match status" value="1"/>
</dbReference>
<dbReference type="HAMAP" id="MF_01520">
    <property type="entry name" value="IspDF"/>
    <property type="match status" value="1"/>
</dbReference>
<evidence type="ECO:0000256" key="5">
    <source>
        <dbReference type="ARBA" id="ARBA00004787"/>
    </source>
</evidence>
<keyword evidence="8 14" id="KW-0808">Transferase</keyword>
<feature type="binding site" evidence="14">
    <location>
        <begin position="360"/>
        <end position="363"/>
    </location>
    <ligand>
        <name>4-CDP-2-C-methyl-D-erythritol 2-phosphate</name>
        <dbReference type="ChEBI" id="CHEBI:57919"/>
    </ligand>
</feature>
<comment type="caution">
    <text evidence="16">The sequence shown here is derived from an EMBL/GenBank/DDBJ whole genome shotgun (WGS) entry which is preliminary data.</text>
</comment>
<evidence type="ECO:0000256" key="3">
    <source>
        <dbReference type="ARBA" id="ARBA00001968"/>
    </source>
</evidence>
<comment type="similarity">
    <text evidence="6">Belongs to the IspF family.</text>
</comment>
<comment type="pathway">
    <text evidence="5 14">Isoprenoid biosynthesis; isopentenyl diphosphate biosynthesis via DXP pathway; isopentenyl diphosphate from 1-deoxy-D-xylulose 5-phosphate: step 2/6.</text>
</comment>
<dbReference type="PROSITE" id="PS01295">
    <property type="entry name" value="ISPD"/>
    <property type="match status" value="1"/>
</dbReference>
<dbReference type="Pfam" id="PF02542">
    <property type="entry name" value="YgbB"/>
    <property type="match status" value="1"/>
</dbReference>
<evidence type="ECO:0000256" key="14">
    <source>
        <dbReference type="HAMAP-Rule" id="MF_01520"/>
    </source>
</evidence>
<feature type="binding site" evidence="14">
    <location>
        <begin position="284"/>
        <end position="286"/>
    </location>
    <ligand>
        <name>4-CDP-2-C-methyl-D-erythritol 2-phosphate</name>
        <dbReference type="ChEBI" id="CHEBI:57919"/>
    </ligand>
</feature>
<evidence type="ECO:0000256" key="2">
    <source>
        <dbReference type="ARBA" id="ARBA00001282"/>
    </source>
</evidence>
<dbReference type="Proteomes" id="UP000273675">
    <property type="component" value="Unassembled WGS sequence"/>
</dbReference>
<comment type="function">
    <text evidence="14">Bifunctional enzyme that catalyzes the formation of 4-diphosphocytidyl-2-C-methyl-D-erythritol from CTP and 2-C-methyl-D-erythritol 4-phosphate (MEP) (IspD), and catalyzes the conversion of 4-diphosphocytidyl-2-C-methyl-D-erythritol 2-phosphate (CDP-ME2P) to 2-C-methyl-D-erythritol 2,4-cyclodiphosphate (ME-CPP) with a corresponding release of cytidine 5-monophosphate (CMP) (IspF).</text>
</comment>
<comment type="similarity">
    <text evidence="14">In the N-terminal section; belongs to the IspD/TarI cytidylyltransferase family. IspD subfamily.</text>
</comment>
<comment type="similarity">
    <text evidence="14">In the C-terminal section; belongs to the IspF family.</text>
</comment>
<evidence type="ECO:0000256" key="6">
    <source>
        <dbReference type="ARBA" id="ARBA00008480"/>
    </source>
</evidence>
<dbReference type="GO" id="GO:0050518">
    <property type="term" value="F:2-C-methyl-D-erythritol 4-phosphate cytidylyltransferase activity"/>
    <property type="evidence" value="ECO:0007669"/>
    <property type="project" value="UniProtKB-UniRule"/>
</dbReference>
<dbReference type="EC" id="2.7.7.60" evidence="14"/>
<dbReference type="Gene3D" id="3.30.1330.50">
    <property type="entry name" value="2-C-methyl-D-erythritol 2,4-cyclodiphosphate synthase"/>
    <property type="match status" value="1"/>
</dbReference>
<feature type="binding site" evidence="14">
    <location>
        <begin position="262"/>
        <end position="263"/>
    </location>
    <ligand>
        <name>4-CDP-2-C-methyl-D-erythritol 2-phosphate</name>
        <dbReference type="ChEBI" id="CHEBI:57919"/>
    </ligand>
</feature>
<evidence type="ECO:0000256" key="1">
    <source>
        <dbReference type="ARBA" id="ARBA00000200"/>
    </source>
</evidence>
<dbReference type="OrthoDB" id="9804336at2"/>
<dbReference type="InterPro" id="IPR026596">
    <property type="entry name" value="IspD/F"/>
</dbReference>
<comment type="cofactor">
    <cofactor evidence="3 14">
        <name>a divalent metal cation</name>
        <dbReference type="ChEBI" id="CHEBI:60240"/>
    </cofactor>
</comment>
<dbReference type="InterPro" id="IPR018294">
    <property type="entry name" value="ISPD_synthase_CS"/>
</dbReference>
<feature type="binding site" evidence="14">
    <location>
        <position position="236"/>
    </location>
    <ligand>
        <name>a divalent metal cation</name>
        <dbReference type="ChEBI" id="CHEBI:60240"/>
    </ligand>
</feature>
<dbReference type="InterPro" id="IPR034683">
    <property type="entry name" value="IspD/TarI"/>
</dbReference>
<evidence type="ECO:0000313" key="16">
    <source>
        <dbReference type="EMBL" id="RKR02796.1"/>
    </source>
</evidence>
<dbReference type="InterPro" id="IPR020555">
    <property type="entry name" value="MECDP_synthase_CS"/>
</dbReference>
<gene>
    <name evidence="14" type="primary">ispDF</name>
    <name evidence="16" type="ORF">C7435_0735</name>
</gene>
<feature type="site" description="Transition state stabilizer" evidence="14">
    <location>
        <position position="15"/>
    </location>
</feature>
<dbReference type="InterPro" id="IPR029044">
    <property type="entry name" value="Nucleotide-diphossugar_trans"/>
</dbReference>
<dbReference type="CDD" id="cd00554">
    <property type="entry name" value="MECDP_synthase"/>
    <property type="match status" value="1"/>
</dbReference>
<dbReference type="CDD" id="cd02516">
    <property type="entry name" value="CDP-ME_synthetase"/>
    <property type="match status" value="1"/>
</dbReference>
<dbReference type="AlphaFoldDB" id="A0A495DM40"/>
<dbReference type="PANTHER" id="PTHR43181:SF1">
    <property type="entry name" value="2-C-METHYL-D-ERYTHRITOL 2,4-CYCLODIPHOSPHATE SYNTHASE, CHLOROPLASTIC"/>
    <property type="match status" value="1"/>
</dbReference>
<comment type="catalytic activity">
    <reaction evidence="1 14">
        <text>4-CDP-2-C-methyl-D-erythritol 2-phosphate = 2-C-methyl-D-erythritol 2,4-cyclic diphosphate + CMP</text>
        <dbReference type="Rhea" id="RHEA:23864"/>
        <dbReference type="ChEBI" id="CHEBI:57919"/>
        <dbReference type="ChEBI" id="CHEBI:58483"/>
        <dbReference type="ChEBI" id="CHEBI:60377"/>
        <dbReference type="EC" id="4.6.1.12"/>
    </reaction>
</comment>
<dbReference type="InterPro" id="IPR036571">
    <property type="entry name" value="MECDP_synthase_sf"/>
</dbReference>
<dbReference type="SUPFAM" id="SSF69765">
    <property type="entry name" value="IpsF-like"/>
    <property type="match status" value="1"/>
</dbReference>
<feature type="binding site" evidence="14">
    <location>
        <position position="238"/>
    </location>
    <ligand>
        <name>a divalent metal cation</name>
        <dbReference type="ChEBI" id="CHEBI:60240"/>
    </ligand>
</feature>
<evidence type="ECO:0000256" key="12">
    <source>
        <dbReference type="ARBA" id="ARBA00023239"/>
    </source>
</evidence>
<dbReference type="GO" id="GO:0046872">
    <property type="term" value="F:metal ion binding"/>
    <property type="evidence" value="ECO:0007669"/>
    <property type="project" value="UniProtKB-KW"/>
</dbReference>
<dbReference type="GO" id="GO:0016114">
    <property type="term" value="P:terpenoid biosynthetic process"/>
    <property type="evidence" value="ECO:0007669"/>
    <property type="project" value="InterPro"/>
</dbReference>
<dbReference type="EC" id="4.6.1.12" evidence="14"/>
<comment type="catalytic activity">
    <reaction evidence="2 14">
        <text>2-C-methyl-D-erythritol 4-phosphate + CTP + H(+) = 4-CDP-2-C-methyl-D-erythritol + diphosphate</text>
        <dbReference type="Rhea" id="RHEA:13429"/>
        <dbReference type="ChEBI" id="CHEBI:15378"/>
        <dbReference type="ChEBI" id="CHEBI:33019"/>
        <dbReference type="ChEBI" id="CHEBI:37563"/>
        <dbReference type="ChEBI" id="CHEBI:57823"/>
        <dbReference type="ChEBI" id="CHEBI:58262"/>
        <dbReference type="EC" id="2.7.7.60"/>
    </reaction>
</comment>
<evidence type="ECO:0000256" key="10">
    <source>
        <dbReference type="ARBA" id="ARBA00022723"/>
    </source>
</evidence>
<feature type="site" description="Positions MEP for the nucleophilic attack" evidence="14">
    <location>
        <position position="209"/>
    </location>
</feature>
<keyword evidence="10 14" id="KW-0479">Metal-binding</keyword>
<feature type="site" description="Transition state stabilizer" evidence="14">
    <location>
        <position position="361"/>
    </location>
</feature>
<comment type="pathway">
    <text evidence="4 14">Isoprenoid biosynthesis; isopentenyl diphosphate biosynthesis via DXP pathway; isopentenyl diphosphate from 1-deoxy-D-xylulose 5-phosphate: step 4/6.</text>
</comment>
<comment type="caution">
    <text evidence="14">Lacks conserved residue(s) required for the propagation of feature annotation.</text>
</comment>
<dbReference type="NCBIfam" id="TIGR00151">
    <property type="entry name" value="ispF"/>
    <property type="match status" value="1"/>
</dbReference>
<feature type="binding site" evidence="14">
    <location>
        <position position="270"/>
    </location>
    <ligand>
        <name>a divalent metal cation</name>
        <dbReference type="ChEBI" id="CHEBI:60240"/>
    </ligand>
</feature>
<feature type="binding site" evidence="14">
    <location>
        <position position="370"/>
    </location>
    <ligand>
        <name>4-CDP-2-C-methyl-D-erythritol 2-phosphate</name>
        <dbReference type="ChEBI" id="CHEBI:57919"/>
    </ligand>
</feature>
<evidence type="ECO:0000259" key="15">
    <source>
        <dbReference type="Pfam" id="PF02542"/>
    </source>
</evidence>
<feature type="region of interest" description="2-C-methyl-D-erythritol 4-phosphate cytidylyltransferase" evidence="14">
    <location>
        <begin position="1"/>
        <end position="229"/>
    </location>
</feature>
<dbReference type="PANTHER" id="PTHR43181">
    <property type="entry name" value="2-C-METHYL-D-ERYTHRITOL 2,4-CYCLODIPHOSPHATE SYNTHASE, CHLOROPLASTIC"/>
    <property type="match status" value="1"/>
</dbReference>
<dbReference type="HAMAP" id="MF_00107">
    <property type="entry name" value="IspF"/>
    <property type="match status" value="1"/>
</dbReference>
<keyword evidence="13 14" id="KW-0511">Multifunctional enzyme</keyword>
<feature type="site" description="Transition state stabilizer" evidence="14">
    <location>
        <position position="262"/>
    </location>
</feature>
<dbReference type="GO" id="GO:0008685">
    <property type="term" value="F:2-C-methyl-D-erythritol 2,4-cyclodiphosphate synthase activity"/>
    <property type="evidence" value="ECO:0007669"/>
    <property type="project" value="UniProtKB-UniRule"/>
</dbReference>
<keyword evidence="12 14" id="KW-0456">Lyase</keyword>
<feature type="site" description="Transition state stabilizer" evidence="14">
    <location>
        <position position="22"/>
    </location>
</feature>
<evidence type="ECO:0000256" key="7">
    <source>
        <dbReference type="ARBA" id="ARBA00009789"/>
    </source>
</evidence>
<evidence type="ECO:0000256" key="13">
    <source>
        <dbReference type="ARBA" id="ARBA00023268"/>
    </source>
</evidence>
<reference evidence="16 17" key="1">
    <citation type="submission" date="2018-10" db="EMBL/GenBank/DDBJ databases">
        <title>Genomic Encyclopedia of Type Strains, Phase IV (KMG-IV): sequencing the most valuable type-strain genomes for metagenomic binning, comparative biology and taxonomic classification.</title>
        <authorList>
            <person name="Goeker M."/>
        </authorList>
    </citation>
    <scope>NUCLEOTIDE SEQUENCE [LARGE SCALE GENOMIC DNA]</scope>
    <source>
        <strain evidence="16 17">DSM 4734</strain>
    </source>
</reference>
<dbReference type="EMBL" id="RBIM01000002">
    <property type="protein sequence ID" value="RKR02796.1"/>
    <property type="molecule type" value="Genomic_DNA"/>
</dbReference>
<keyword evidence="9 14" id="KW-0548">Nucleotidyltransferase</keyword>
<dbReference type="SUPFAM" id="SSF53448">
    <property type="entry name" value="Nucleotide-diphospho-sugar transferases"/>
    <property type="match status" value="1"/>
</dbReference>
<dbReference type="Gene3D" id="3.90.550.10">
    <property type="entry name" value="Spore Coat Polysaccharide Biosynthesis Protein SpsA, Chain A"/>
    <property type="match status" value="1"/>
</dbReference>
<dbReference type="GO" id="GO:0019288">
    <property type="term" value="P:isopentenyl diphosphate biosynthetic process, methylerythritol 4-phosphate pathway"/>
    <property type="evidence" value="ECO:0007669"/>
    <property type="project" value="UniProtKB-UniRule"/>
</dbReference>
<dbReference type="InterPro" id="IPR001228">
    <property type="entry name" value="IspD"/>
</dbReference>
<evidence type="ECO:0000256" key="11">
    <source>
        <dbReference type="ARBA" id="ARBA00023229"/>
    </source>
</evidence>
<feature type="region of interest" description="2-C-methyl-D-erythritol 2,4-cyclodiphosphate synthase" evidence="14">
    <location>
        <begin position="230"/>
        <end position="386"/>
    </location>
</feature>
<dbReference type="PROSITE" id="PS01350">
    <property type="entry name" value="ISPF"/>
    <property type="match status" value="1"/>
</dbReference>
<organism evidence="16 17">
    <name type="scientific">Maricaulis maris</name>
    <dbReference type="NCBI Taxonomy" id="74318"/>
    <lineage>
        <taxon>Bacteria</taxon>
        <taxon>Pseudomonadati</taxon>
        <taxon>Pseudomonadota</taxon>
        <taxon>Alphaproteobacteria</taxon>
        <taxon>Maricaulales</taxon>
        <taxon>Maricaulaceae</taxon>
        <taxon>Maricaulis</taxon>
    </lineage>
</organism>
<dbReference type="NCBIfam" id="NF006899">
    <property type="entry name" value="PRK09382.1"/>
    <property type="match status" value="1"/>
</dbReference>
<feature type="binding site" evidence="14">
    <location>
        <position position="367"/>
    </location>
    <ligand>
        <name>4-CDP-2-C-methyl-D-erythritol 2-phosphate</name>
        <dbReference type="ChEBI" id="CHEBI:57919"/>
    </ligand>
</feature>
<dbReference type="Pfam" id="PF01128">
    <property type="entry name" value="IspD"/>
    <property type="match status" value="1"/>
</dbReference>
<keyword evidence="11 14" id="KW-0414">Isoprene biosynthesis</keyword>
<evidence type="ECO:0000256" key="9">
    <source>
        <dbReference type="ARBA" id="ARBA00022695"/>
    </source>
</evidence>
<dbReference type="NCBIfam" id="TIGR00453">
    <property type="entry name" value="ispD"/>
    <property type="match status" value="1"/>
</dbReference>
<feature type="domain" description="2-C-methyl-D-erythritol 2,4-cyclodiphosphate synthase" evidence="15">
    <location>
        <begin position="231"/>
        <end position="381"/>
    </location>
</feature>